<name>A0ABM8Q1U1_9BACT</name>
<dbReference type="Pfam" id="PF00989">
    <property type="entry name" value="PAS"/>
    <property type="match status" value="1"/>
</dbReference>
<evidence type="ECO:0000313" key="2">
    <source>
        <dbReference type="EMBL" id="CAD7286745.1"/>
    </source>
</evidence>
<organism evidence="2 3">
    <name type="scientific">Campylobacter majalis</name>
    <dbReference type="NCBI Taxonomy" id="2790656"/>
    <lineage>
        <taxon>Bacteria</taxon>
        <taxon>Pseudomonadati</taxon>
        <taxon>Campylobacterota</taxon>
        <taxon>Epsilonproteobacteria</taxon>
        <taxon>Campylobacterales</taxon>
        <taxon>Campylobacteraceae</taxon>
        <taxon>Campylobacter</taxon>
    </lineage>
</organism>
<dbReference type="InterPro" id="IPR000014">
    <property type="entry name" value="PAS"/>
</dbReference>
<dbReference type="InterPro" id="IPR013767">
    <property type="entry name" value="PAS_fold"/>
</dbReference>
<comment type="caution">
    <text evidence="2">The sequence shown here is derived from an EMBL/GenBank/DDBJ whole genome shotgun (WGS) entry which is preliminary data.</text>
</comment>
<feature type="domain" description="PAS" evidence="1">
    <location>
        <begin position="23"/>
        <end position="74"/>
    </location>
</feature>
<dbReference type="CDD" id="cd00130">
    <property type="entry name" value="PAS"/>
    <property type="match status" value="1"/>
</dbReference>
<evidence type="ECO:0000313" key="3">
    <source>
        <dbReference type="Proteomes" id="UP000789803"/>
    </source>
</evidence>
<reference evidence="2 3" key="1">
    <citation type="submission" date="2020-11" db="EMBL/GenBank/DDBJ databases">
        <authorList>
            <person name="Peeters C."/>
        </authorList>
    </citation>
    <scope>NUCLEOTIDE SEQUENCE [LARGE SCALE GENOMIC DNA]</scope>
    <source>
        <strain evidence="2 3">LMG 7974</strain>
    </source>
</reference>
<gene>
    <name evidence="2" type="ORF">LMG7974_00063</name>
</gene>
<evidence type="ECO:0000259" key="1">
    <source>
        <dbReference type="PROSITE" id="PS50112"/>
    </source>
</evidence>
<proteinExistence type="predicted"/>
<dbReference type="PROSITE" id="PS50112">
    <property type="entry name" value="PAS"/>
    <property type="match status" value="1"/>
</dbReference>
<dbReference type="Gene3D" id="3.30.450.20">
    <property type="entry name" value="PAS domain"/>
    <property type="match status" value="1"/>
</dbReference>
<accession>A0ABM8Q1U1</accession>
<dbReference type="Proteomes" id="UP000789803">
    <property type="component" value="Unassembled WGS sequence"/>
</dbReference>
<sequence length="169" mass="19269">MSKSIANTERQVDENAFLVSKTDTTGKITYCNAPFTEIVGAKGNELIGKPHNIVRHPDMPKIIFKLLWERIKNKQEIFAYVKNRSFDGSFYWVFANVTASVNENGQIVGYYSVRRKPNPKAMQTIKPLYEKLLAAEKSGGMDASERILNETLKEQKLSYDEFVNSLQRA</sequence>
<dbReference type="InterPro" id="IPR035965">
    <property type="entry name" value="PAS-like_dom_sf"/>
</dbReference>
<dbReference type="EMBL" id="CAJHOF010000001">
    <property type="protein sequence ID" value="CAD7286745.1"/>
    <property type="molecule type" value="Genomic_DNA"/>
</dbReference>
<dbReference type="SUPFAM" id="SSF55785">
    <property type="entry name" value="PYP-like sensor domain (PAS domain)"/>
    <property type="match status" value="1"/>
</dbReference>
<dbReference type="RefSeq" id="WP_229931890.1">
    <property type="nucleotide sequence ID" value="NZ_CAJHOF010000001.1"/>
</dbReference>
<protein>
    <recommendedName>
        <fullName evidence="1">PAS domain-containing protein</fullName>
    </recommendedName>
</protein>
<keyword evidence="3" id="KW-1185">Reference proteome</keyword>
<dbReference type="NCBIfam" id="TIGR00229">
    <property type="entry name" value="sensory_box"/>
    <property type="match status" value="1"/>
</dbReference>